<reference evidence="4" key="1">
    <citation type="submission" date="2021-02" db="EMBL/GenBank/DDBJ databases">
        <title>Genome sequence Cadophora malorum strain M34.</title>
        <authorList>
            <person name="Stefanovic E."/>
            <person name="Vu D."/>
            <person name="Scully C."/>
            <person name="Dijksterhuis J."/>
            <person name="Roader J."/>
            <person name="Houbraken J."/>
        </authorList>
    </citation>
    <scope>NUCLEOTIDE SEQUENCE</scope>
    <source>
        <strain evidence="4">M34</strain>
    </source>
</reference>
<organism evidence="4 5">
    <name type="scientific">Cadophora malorum</name>
    <dbReference type="NCBI Taxonomy" id="108018"/>
    <lineage>
        <taxon>Eukaryota</taxon>
        <taxon>Fungi</taxon>
        <taxon>Dikarya</taxon>
        <taxon>Ascomycota</taxon>
        <taxon>Pezizomycotina</taxon>
        <taxon>Leotiomycetes</taxon>
        <taxon>Helotiales</taxon>
        <taxon>Ploettnerulaceae</taxon>
        <taxon>Cadophora</taxon>
    </lineage>
</organism>
<evidence type="ECO:0000256" key="2">
    <source>
        <dbReference type="SAM" id="SignalP"/>
    </source>
</evidence>
<dbReference type="Proteomes" id="UP000664132">
    <property type="component" value="Unassembled WGS sequence"/>
</dbReference>
<evidence type="ECO:0000313" key="4">
    <source>
        <dbReference type="EMBL" id="KAG4412913.1"/>
    </source>
</evidence>
<dbReference type="SMART" id="SM01057">
    <property type="entry name" value="Carb_anhydrase"/>
    <property type="match status" value="1"/>
</dbReference>
<proteinExistence type="predicted"/>
<dbReference type="GO" id="GO:0008270">
    <property type="term" value="F:zinc ion binding"/>
    <property type="evidence" value="ECO:0007669"/>
    <property type="project" value="InterPro"/>
</dbReference>
<accession>A0A8H7T5U1</accession>
<gene>
    <name evidence="4" type="ORF">IFR04_013956</name>
</gene>
<evidence type="ECO:0000256" key="1">
    <source>
        <dbReference type="SAM" id="MobiDB-lite"/>
    </source>
</evidence>
<dbReference type="AlphaFoldDB" id="A0A8H7T5U1"/>
<dbReference type="Gene3D" id="3.10.200.10">
    <property type="entry name" value="Alpha carbonic anhydrase"/>
    <property type="match status" value="1"/>
</dbReference>
<feature type="compositionally biased region" description="Basic and acidic residues" evidence="1">
    <location>
        <begin position="29"/>
        <end position="39"/>
    </location>
</feature>
<keyword evidence="2" id="KW-0732">Signal</keyword>
<dbReference type="PANTHER" id="PTHR18952">
    <property type="entry name" value="CARBONIC ANHYDRASE"/>
    <property type="match status" value="1"/>
</dbReference>
<dbReference type="GO" id="GO:0004089">
    <property type="term" value="F:carbonate dehydratase activity"/>
    <property type="evidence" value="ECO:0007669"/>
    <property type="project" value="InterPro"/>
</dbReference>
<dbReference type="SUPFAM" id="SSF51069">
    <property type="entry name" value="Carbonic anhydrase"/>
    <property type="match status" value="1"/>
</dbReference>
<evidence type="ECO:0000313" key="5">
    <source>
        <dbReference type="Proteomes" id="UP000664132"/>
    </source>
</evidence>
<dbReference type="InterPro" id="IPR023561">
    <property type="entry name" value="Carbonic_anhydrase_a-class"/>
</dbReference>
<dbReference type="InterPro" id="IPR041891">
    <property type="entry name" value="Alpha_CA_prokaryot-like"/>
</dbReference>
<dbReference type="Pfam" id="PF00194">
    <property type="entry name" value="Carb_anhydrase"/>
    <property type="match status" value="1"/>
</dbReference>
<protein>
    <recommendedName>
        <fullName evidence="3">Alpha-carbonic anhydrase domain-containing protein</fullName>
    </recommendedName>
</protein>
<feature type="domain" description="Alpha-carbonic anhydrase" evidence="3">
    <location>
        <begin position="42"/>
        <end position="267"/>
    </location>
</feature>
<keyword evidence="5" id="KW-1185">Reference proteome</keyword>
<dbReference type="PROSITE" id="PS51257">
    <property type="entry name" value="PROKAR_LIPOPROTEIN"/>
    <property type="match status" value="1"/>
</dbReference>
<comment type="caution">
    <text evidence="4">The sequence shown here is derived from an EMBL/GenBank/DDBJ whole genome shotgun (WGS) entry which is preliminary data.</text>
</comment>
<sequence length="267" mass="28567">MFRTLVALAALSSALACPDHTPPSSALGRRADENADEHPAEATWTFADQAAWAVDNPICSTGTMQSPINLSGAFSKVYAPTFKYDNLAIGTLSNWGYGPSYSLNGTADAPTFTTNGTTYYLLGFHTHTPSDHTINGKSAPAELHLVHGDASGAAKGVLGFPLVVGAEESEFFAQILGPTGAPNVTSNLLLDNHEMDMRKALTDSGNFKKYWTYRGSLTTPPCTEGKRWWVSGQSLTVSQEQMAELLLISEDSARDVQKIQAHGVGEL</sequence>
<dbReference type="CDD" id="cd03124">
    <property type="entry name" value="alpha_CA_prokaryotic_like"/>
    <property type="match status" value="1"/>
</dbReference>
<dbReference type="InterPro" id="IPR001148">
    <property type="entry name" value="CA_dom"/>
</dbReference>
<dbReference type="PROSITE" id="PS51144">
    <property type="entry name" value="ALPHA_CA_2"/>
    <property type="match status" value="1"/>
</dbReference>
<feature type="region of interest" description="Disordered" evidence="1">
    <location>
        <begin position="19"/>
        <end position="39"/>
    </location>
</feature>
<dbReference type="OrthoDB" id="429145at2759"/>
<evidence type="ECO:0000259" key="3">
    <source>
        <dbReference type="PROSITE" id="PS51144"/>
    </source>
</evidence>
<name>A0A8H7T5U1_9HELO</name>
<dbReference type="InterPro" id="IPR036398">
    <property type="entry name" value="CA_dom_sf"/>
</dbReference>
<feature type="chain" id="PRO_5034395025" description="Alpha-carbonic anhydrase domain-containing protein" evidence="2">
    <location>
        <begin position="17"/>
        <end position="267"/>
    </location>
</feature>
<feature type="signal peptide" evidence="2">
    <location>
        <begin position="1"/>
        <end position="16"/>
    </location>
</feature>
<dbReference type="EMBL" id="JAFJYH010000345">
    <property type="protein sequence ID" value="KAG4412913.1"/>
    <property type="molecule type" value="Genomic_DNA"/>
</dbReference>
<dbReference type="PANTHER" id="PTHR18952:SF274">
    <property type="entry name" value="ALPHA-CARBONIC ANHYDRASE DOMAIN-CONTAINING PROTEIN"/>
    <property type="match status" value="1"/>
</dbReference>